<feature type="domain" description="Response regulatory" evidence="2">
    <location>
        <begin position="41"/>
        <end position="165"/>
    </location>
</feature>
<dbReference type="GO" id="GO:0000160">
    <property type="term" value="P:phosphorelay signal transduction system"/>
    <property type="evidence" value="ECO:0007669"/>
    <property type="project" value="InterPro"/>
</dbReference>
<evidence type="ECO:0000313" key="3">
    <source>
        <dbReference type="EMBL" id="WEK05165.1"/>
    </source>
</evidence>
<dbReference type="Gene3D" id="3.40.50.2300">
    <property type="match status" value="1"/>
</dbReference>
<dbReference type="InterPro" id="IPR001789">
    <property type="entry name" value="Sig_transdc_resp-reg_receiver"/>
</dbReference>
<dbReference type="PROSITE" id="PS50110">
    <property type="entry name" value="RESPONSE_REGULATORY"/>
    <property type="match status" value="1"/>
</dbReference>
<name>A0AAJ6B007_9HYPH</name>
<dbReference type="AlphaFoldDB" id="A0AAJ6B007"/>
<evidence type="ECO:0000256" key="1">
    <source>
        <dbReference type="PROSITE-ProRule" id="PRU00169"/>
    </source>
</evidence>
<evidence type="ECO:0000259" key="2">
    <source>
        <dbReference type="PROSITE" id="PS50110"/>
    </source>
</evidence>
<sequence length="179" mass="19332">MRIWVDPDRPMTGQASAVAARAAFGDPAGFALNDDMNRAPYMALVDDDPQSAALLMRTLKALGSPPLRWFDGAIAGQQDLVSLLADEQADHPALLVVDLKSHSEANADFLRDINKLARRAGILMVAMSHSDRPSSRDALLQAGAAAVFLRHADSDAYRREAASLLSFWTHSLRPAPVGM</sequence>
<feature type="modified residue" description="4-aspartylphosphate" evidence="1">
    <location>
        <position position="98"/>
    </location>
</feature>
<accession>A0AAJ6B007</accession>
<keyword evidence="1" id="KW-0597">Phosphoprotein</keyword>
<evidence type="ECO:0000313" key="4">
    <source>
        <dbReference type="Proteomes" id="UP001217476"/>
    </source>
</evidence>
<protein>
    <submittedName>
        <fullName evidence="3">Response regulator</fullName>
    </submittedName>
</protein>
<dbReference type="SUPFAM" id="SSF52172">
    <property type="entry name" value="CheY-like"/>
    <property type="match status" value="1"/>
</dbReference>
<dbReference type="Proteomes" id="UP001217476">
    <property type="component" value="Chromosome"/>
</dbReference>
<organism evidence="3 4">
    <name type="scientific">Candidatus Devosia phytovorans</name>
    <dbReference type="NCBI Taxonomy" id="3121372"/>
    <lineage>
        <taxon>Bacteria</taxon>
        <taxon>Pseudomonadati</taxon>
        <taxon>Pseudomonadota</taxon>
        <taxon>Alphaproteobacteria</taxon>
        <taxon>Hyphomicrobiales</taxon>
        <taxon>Devosiaceae</taxon>
        <taxon>Devosia</taxon>
    </lineage>
</organism>
<dbReference type="EMBL" id="CP119312">
    <property type="protein sequence ID" value="WEK05165.1"/>
    <property type="molecule type" value="Genomic_DNA"/>
</dbReference>
<gene>
    <name evidence="3" type="ORF">P0Y65_02605</name>
</gene>
<proteinExistence type="predicted"/>
<reference evidence="3" key="1">
    <citation type="submission" date="2023-03" db="EMBL/GenBank/DDBJ databases">
        <title>Andean soil-derived lignocellulolytic bacterial consortium as a source of novel taxa and putative plastic-active enzymes.</title>
        <authorList>
            <person name="Diaz-Garcia L."/>
            <person name="Chuvochina M."/>
            <person name="Feuerriegel G."/>
            <person name="Bunk B."/>
            <person name="Sproer C."/>
            <person name="Streit W.R."/>
            <person name="Rodriguez L.M."/>
            <person name="Overmann J."/>
            <person name="Jimenez D.J."/>
        </authorList>
    </citation>
    <scope>NUCLEOTIDE SEQUENCE</scope>
    <source>
        <strain evidence="3">MAG 4196</strain>
    </source>
</reference>
<dbReference type="InterPro" id="IPR011006">
    <property type="entry name" value="CheY-like_superfamily"/>
</dbReference>